<dbReference type="Proteomes" id="UP000234681">
    <property type="component" value="Chromosome X"/>
</dbReference>
<accession>A6JMQ0</accession>
<evidence type="ECO:0000313" key="2">
    <source>
        <dbReference type="Proteomes" id="UP000234681"/>
    </source>
</evidence>
<name>A6JMQ0_RAT</name>
<reference evidence="2" key="1">
    <citation type="submission" date="2005-09" db="EMBL/GenBank/DDBJ databases">
        <authorList>
            <person name="Mural R.J."/>
            <person name="Li P.W."/>
            <person name="Adams M.D."/>
            <person name="Amanatides P.G."/>
            <person name="Baden-Tillson H."/>
            <person name="Barnstead M."/>
            <person name="Chin S.H."/>
            <person name="Dew I."/>
            <person name="Evans C.A."/>
            <person name="Ferriera S."/>
            <person name="Flanigan M."/>
            <person name="Fosler C."/>
            <person name="Glodek A."/>
            <person name="Gu Z."/>
            <person name="Holt R.A."/>
            <person name="Jennings D."/>
            <person name="Kraft C.L."/>
            <person name="Lu F."/>
            <person name="Nguyen T."/>
            <person name="Nusskern D.R."/>
            <person name="Pfannkoch C.M."/>
            <person name="Sitter C."/>
            <person name="Sutton G.G."/>
            <person name="Venter J.C."/>
            <person name="Wang Z."/>
            <person name="Woodage T."/>
            <person name="Zheng X.H."/>
            <person name="Zhong F."/>
        </authorList>
    </citation>
    <scope>NUCLEOTIDE SEQUENCE [LARGE SCALE GENOMIC DNA]</scope>
    <source>
        <strain>BN</strain>
        <strain evidence="2">Sprague-Dawley</strain>
    </source>
</reference>
<sequence>MTSSPAKASFIICFWFLFTSSS</sequence>
<dbReference type="AlphaFoldDB" id="A6JMQ0"/>
<dbReference type="EMBL" id="CH473991">
    <property type="protein sequence ID" value="EDM10912.1"/>
    <property type="molecule type" value="Genomic_DNA"/>
</dbReference>
<evidence type="ECO:0000313" key="1">
    <source>
        <dbReference type="EMBL" id="EDM10912.1"/>
    </source>
</evidence>
<proteinExistence type="predicted"/>
<gene>
    <name evidence="1" type="ORF">rCG_53236</name>
</gene>
<organism evidence="1 2">
    <name type="scientific">Rattus norvegicus</name>
    <name type="common">Rat</name>
    <dbReference type="NCBI Taxonomy" id="10116"/>
    <lineage>
        <taxon>Eukaryota</taxon>
        <taxon>Metazoa</taxon>
        <taxon>Chordata</taxon>
        <taxon>Craniata</taxon>
        <taxon>Vertebrata</taxon>
        <taxon>Euteleostomi</taxon>
        <taxon>Mammalia</taxon>
        <taxon>Eutheria</taxon>
        <taxon>Euarchontoglires</taxon>
        <taxon>Glires</taxon>
        <taxon>Rodentia</taxon>
        <taxon>Myomorpha</taxon>
        <taxon>Muroidea</taxon>
        <taxon>Muridae</taxon>
        <taxon>Murinae</taxon>
        <taxon>Rattus</taxon>
    </lineage>
</organism>
<protein>
    <submittedName>
        <fullName evidence="1">RCG53236</fullName>
    </submittedName>
</protein>